<gene>
    <name evidence="2" type="ORF">NU08_0406</name>
</gene>
<reference evidence="2 3" key="1">
    <citation type="submission" date="2014-12" db="EMBL/GenBank/DDBJ databases">
        <title>Genome sequence of Flavobacterium anhuiense RCM74.</title>
        <authorList>
            <person name="Kim J.F."/>
            <person name="Song J.Y."/>
            <person name="Kwak M.-J."/>
            <person name="Lee S.-W."/>
        </authorList>
    </citation>
    <scope>NUCLEOTIDE SEQUENCE [LARGE SCALE GENOMIC DNA]</scope>
    <source>
        <strain evidence="2 3">RCM74</strain>
    </source>
</reference>
<dbReference type="OrthoDB" id="893746at2"/>
<proteinExistence type="predicted"/>
<comment type="caution">
    <text evidence="2">The sequence shown here is derived from an EMBL/GenBank/DDBJ whole genome shotgun (WGS) entry which is preliminary data.</text>
</comment>
<evidence type="ECO:0000313" key="3">
    <source>
        <dbReference type="Proteomes" id="UP000290433"/>
    </source>
</evidence>
<evidence type="ECO:0000259" key="1">
    <source>
        <dbReference type="Pfam" id="PF09346"/>
    </source>
</evidence>
<feature type="domain" description="Knr4/Smi1-like" evidence="1">
    <location>
        <begin position="22"/>
        <end position="131"/>
    </location>
</feature>
<dbReference type="InterPro" id="IPR037883">
    <property type="entry name" value="Knr4/Smi1-like_sf"/>
</dbReference>
<organism evidence="2 3">
    <name type="scientific">Flavobacterium anhuiense</name>
    <dbReference type="NCBI Taxonomy" id="459526"/>
    <lineage>
        <taxon>Bacteria</taxon>
        <taxon>Pseudomonadati</taxon>
        <taxon>Bacteroidota</taxon>
        <taxon>Flavobacteriia</taxon>
        <taxon>Flavobacteriales</taxon>
        <taxon>Flavobacteriaceae</taxon>
        <taxon>Flavobacterium</taxon>
    </lineage>
</organism>
<dbReference type="EMBL" id="JUIV01000001">
    <property type="protein sequence ID" value="RYJ40969.1"/>
    <property type="molecule type" value="Genomic_DNA"/>
</dbReference>
<dbReference type="SUPFAM" id="SSF160631">
    <property type="entry name" value="SMI1/KNR4-like"/>
    <property type="match status" value="1"/>
</dbReference>
<dbReference type="Pfam" id="PF09346">
    <property type="entry name" value="SMI1_KNR4"/>
    <property type="match status" value="1"/>
</dbReference>
<dbReference type="AlphaFoldDB" id="A0A444W523"/>
<dbReference type="Proteomes" id="UP000290433">
    <property type="component" value="Unassembled WGS sequence"/>
</dbReference>
<accession>A0A444W523</accession>
<name>A0A444W523_9FLAO</name>
<protein>
    <submittedName>
        <fullName evidence="2">Cell wall assembly/cell proliferation coordinating protein, KNR4-like protein</fullName>
    </submittedName>
</protein>
<dbReference type="Gene3D" id="3.40.1580.10">
    <property type="entry name" value="SMI1/KNR4-like"/>
    <property type="match status" value="1"/>
</dbReference>
<evidence type="ECO:0000313" key="2">
    <source>
        <dbReference type="EMBL" id="RYJ40969.1"/>
    </source>
</evidence>
<dbReference type="RefSeq" id="WP_129745612.1">
    <property type="nucleotide sequence ID" value="NZ_JUIV01000001.1"/>
</dbReference>
<sequence>MTEELEEIFRKYVFPRRNENSLVAIEDIQEHLKFDLPEDYVYYVENYLGIDQFIGVEFIKLWSLEEIIDANLEYHIFEKLPQTIAIGTNGSGEFIGIEFDDDNSVKIILSPFIDLNSKYHVEIGKSFTDFLVRLDKGIEWFQD</sequence>
<dbReference type="InterPro" id="IPR018958">
    <property type="entry name" value="Knr4/Smi1-like_dom"/>
</dbReference>